<dbReference type="EMBL" id="JABCSC020000003">
    <property type="protein sequence ID" value="NSL56053.1"/>
    <property type="molecule type" value="Genomic_DNA"/>
</dbReference>
<organism evidence="3 4">
    <name type="scientific">Uliginosibacterium aquaticum</name>
    <dbReference type="NCBI Taxonomy" id="2731212"/>
    <lineage>
        <taxon>Bacteria</taxon>
        <taxon>Pseudomonadati</taxon>
        <taxon>Pseudomonadota</taxon>
        <taxon>Betaproteobacteria</taxon>
        <taxon>Rhodocyclales</taxon>
        <taxon>Zoogloeaceae</taxon>
        <taxon>Uliginosibacterium</taxon>
    </lineage>
</organism>
<dbReference type="RefSeq" id="WP_170022405.1">
    <property type="nucleotide sequence ID" value="NZ_JABCSC020000003.1"/>
</dbReference>
<dbReference type="InterPro" id="IPR025392">
    <property type="entry name" value="DUF4124"/>
</dbReference>
<sequence>MLPAFSQAQVYKWVDAQGKTHYSERKEGSEGNKLTELKLTPAASASQPARDWEEEEAQLRRRQLEKQYATPPASRAPDRPKSLSNGTEDGSDASRCRLARDILSGAVRHANGKPLDQYDREVAENDVRRFCH</sequence>
<dbReference type="Pfam" id="PF13511">
    <property type="entry name" value="DUF4124"/>
    <property type="match status" value="1"/>
</dbReference>
<gene>
    <name evidence="3" type="ORF">HJ583_013515</name>
</gene>
<evidence type="ECO:0000259" key="2">
    <source>
        <dbReference type="Pfam" id="PF13511"/>
    </source>
</evidence>
<accession>A0ABX2IJL2</accession>
<comment type="caution">
    <text evidence="3">The sequence shown here is derived from an EMBL/GenBank/DDBJ whole genome shotgun (WGS) entry which is preliminary data.</text>
</comment>
<dbReference type="Proteomes" id="UP000778523">
    <property type="component" value="Unassembled WGS sequence"/>
</dbReference>
<keyword evidence="4" id="KW-1185">Reference proteome</keyword>
<reference evidence="3 4" key="1">
    <citation type="submission" date="2020-06" db="EMBL/GenBank/DDBJ databases">
        <title>Draft genome of Uliginosibacterium sp. IMCC34675.</title>
        <authorList>
            <person name="Song J."/>
        </authorList>
    </citation>
    <scope>NUCLEOTIDE SEQUENCE [LARGE SCALE GENOMIC DNA]</scope>
    <source>
        <strain evidence="3 4">IMCC34675</strain>
    </source>
</reference>
<proteinExistence type="predicted"/>
<protein>
    <submittedName>
        <fullName evidence="3">DUF4124 domain-containing protein</fullName>
    </submittedName>
</protein>
<evidence type="ECO:0000313" key="4">
    <source>
        <dbReference type="Proteomes" id="UP000778523"/>
    </source>
</evidence>
<evidence type="ECO:0000256" key="1">
    <source>
        <dbReference type="SAM" id="MobiDB-lite"/>
    </source>
</evidence>
<name>A0ABX2IJL2_9RHOO</name>
<feature type="compositionally biased region" description="Basic and acidic residues" evidence="1">
    <location>
        <begin position="21"/>
        <end position="36"/>
    </location>
</feature>
<feature type="domain" description="DUF4124" evidence="2">
    <location>
        <begin position="2"/>
        <end position="50"/>
    </location>
</feature>
<feature type="region of interest" description="Disordered" evidence="1">
    <location>
        <begin position="16"/>
        <end position="96"/>
    </location>
</feature>
<evidence type="ECO:0000313" key="3">
    <source>
        <dbReference type="EMBL" id="NSL56053.1"/>
    </source>
</evidence>